<keyword evidence="2 7" id="KW-0813">Transport</keyword>
<sequence length="317" mass="34947">MSQASHDVRRRAPSAVAARGGRRAASRDTLTAYLFLAPYLILFGVFVLLPAVIGLWISLHRYNFLLPNKPFIGLQNYADLFTRGSPTFDFFWQSMRATAVFTVTSVPLLMTVPLLVALLLNERFLGRTTFRALYFAPYVLGVAVVGIMWRYLLDPNIGFVHGLLSGLGISVVIPWTTALPWVWISLVGVTVWWTLGFNAIIYLAGLQGIEHQLYDAAKVDGAGRWQRFWNVTLPGLRPVLFFVLTVTTLASANMFGQSYVMTRGGPGNETRTAIMYIANQGLQSYHMGSAAAMSYVLAAVLAVVSIVYARGLGGRND</sequence>
<protein>
    <submittedName>
        <fullName evidence="9">Sugar ABC transporter permease</fullName>
    </submittedName>
</protein>
<comment type="caution">
    <text evidence="9">The sequence shown here is derived from an EMBL/GenBank/DDBJ whole genome shotgun (WGS) entry which is preliminary data.</text>
</comment>
<evidence type="ECO:0000256" key="3">
    <source>
        <dbReference type="ARBA" id="ARBA00022475"/>
    </source>
</evidence>
<evidence type="ECO:0000256" key="2">
    <source>
        <dbReference type="ARBA" id="ARBA00022448"/>
    </source>
</evidence>
<dbReference type="InterPro" id="IPR000515">
    <property type="entry name" value="MetI-like"/>
</dbReference>
<comment type="subcellular location">
    <subcellularLocation>
        <location evidence="1 7">Cell membrane</location>
        <topology evidence="1 7">Multi-pass membrane protein</topology>
    </subcellularLocation>
</comment>
<feature type="transmembrane region" description="Helical" evidence="7">
    <location>
        <begin position="158"/>
        <end position="175"/>
    </location>
</feature>
<feature type="transmembrane region" description="Helical" evidence="7">
    <location>
        <begin position="290"/>
        <end position="309"/>
    </location>
</feature>
<evidence type="ECO:0000313" key="9">
    <source>
        <dbReference type="EMBL" id="MBJ7598432.1"/>
    </source>
</evidence>
<gene>
    <name evidence="9" type="ORF">JF922_10155</name>
</gene>
<reference evidence="9" key="1">
    <citation type="submission" date="2020-10" db="EMBL/GenBank/DDBJ databases">
        <title>Ca. Dormibacterota MAGs.</title>
        <authorList>
            <person name="Montgomery K."/>
        </authorList>
    </citation>
    <scope>NUCLEOTIDE SEQUENCE [LARGE SCALE GENOMIC DNA]</scope>
    <source>
        <strain evidence="9">SC8812_S17_10</strain>
    </source>
</reference>
<feature type="transmembrane region" description="Helical" evidence="7">
    <location>
        <begin position="182"/>
        <end position="204"/>
    </location>
</feature>
<dbReference type="Proteomes" id="UP000612893">
    <property type="component" value="Unassembled WGS sequence"/>
</dbReference>
<keyword evidence="5 7" id="KW-1133">Transmembrane helix</keyword>
<name>A0A934NDH2_9BACT</name>
<feature type="domain" description="ABC transmembrane type-1" evidence="8">
    <location>
        <begin position="95"/>
        <end position="308"/>
    </location>
</feature>
<comment type="similarity">
    <text evidence="7">Belongs to the binding-protein-dependent transport system permease family.</text>
</comment>
<dbReference type="InterPro" id="IPR051393">
    <property type="entry name" value="ABC_transporter_permease"/>
</dbReference>
<feature type="transmembrane region" description="Helical" evidence="7">
    <location>
        <begin position="32"/>
        <end position="57"/>
    </location>
</feature>
<dbReference type="Gene3D" id="1.10.3720.10">
    <property type="entry name" value="MetI-like"/>
    <property type="match status" value="1"/>
</dbReference>
<evidence type="ECO:0000256" key="7">
    <source>
        <dbReference type="RuleBase" id="RU363032"/>
    </source>
</evidence>
<evidence type="ECO:0000313" key="10">
    <source>
        <dbReference type="Proteomes" id="UP000612893"/>
    </source>
</evidence>
<dbReference type="CDD" id="cd06261">
    <property type="entry name" value="TM_PBP2"/>
    <property type="match status" value="1"/>
</dbReference>
<keyword evidence="6 7" id="KW-0472">Membrane</keyword>
<dbReference type="AlphaFoldDB" id="A0A934NDH2"/>
<evidence type="ECO:0000256" key="5">
    <source>
        <dbReference type="ARBA" id="ARBA00022989"/>
    </source>
</evidence>
<dbReference type="EMBL" id="JAEKNR010000108">
    <property type="protein sequence ID" value="MBJ7598432.1"/>
    <property type="molecule type" value="Genomic_DNA"/>
</dbReference>
<feature type="transmembrane region" description="Helical" evidence="7">
    <location>
        <begin position="132"/>
        <end position="152"/>
    </location>
</feature>
<dbReference type="Pfam" id="PF00528">
    <property type="entry name" value="BPD_transp_1"/>
    <property type="match status" value="1"/>
</dbReference>
<dbReference type="SUPFAM" id="SSF161098">
    <property type="entry name" value="MetI-like"/>
    <property type="match status" value="1"/>
</dbReference>
<dbReference type="PANTHER" id="PTHR30193">
    <property type="entry name" value="ABC TRANSPORTER PERMEASE PROTEIN"/>
    <property type="match status" value="1"/>
</dbReference>
<feature type="transmembrane region" description="Helical" evidence="7">
    <location>
        <begin position="99"/>
        <end position="120"/>
    </location>
</feature>
<evidence type="ECO:0000256" key="6">
    <source>
        <dbReference type="ARBA" id="ARBA00023136"/>
    </source>
</evidence>
<keyword evidence="10" id="KW-1185">Reference proteome</keyword>
<evidence type="ECO:0000256" key="4">
    <source>
        <dbReference type="ARBA" id="ARBA00022692"/>
    </source>
</evidence>
<accession>A0A934NDH2</accession>
<dbReference type="InterPro" id="IPR035906">
    <property type="entry name" value="MetI-like_sf"/>
</dbReference>
<organism evidence="9 10">
    <name type="scientific">Candidatus Nephthysia bennettiae</name>
    <dbReference type="NCBI Taxonomy" id="3127016"/>
    <lineage>
        <taxon>Bacteria</taxon>
        <taxon>Bacillati</taxon>
        <taxon>Candidatus Dormiibacterota</taxon>
        <taxon>Candidatus Dormibacteria</taxon>
        <taxon>Candidatus Dormibacterales</taxon>
        <taxon>Candidatus Dormibacteraceae</taxon>
        <taxon>Candidatus Nephthysia</taxon>
    </lineage>
</organism>
<dbReference type="PROSITE" id="PS50928">
    <property type="entry name" value="ABC_TM1"/>
    <property type="match status" value="1"/>
</dbReference>
<proteinExistence type="inferred from homology"/>
<dbReference type="GO" id="GO:0005886">
    <property type="term" value="C:plasma membrane"/>
    <property type="evidence" value="ECO:0007669"/>
    <property type="project" value="UniProtKB-SubCell"/>
</dbReference>
<feature type="transmembrane region" description="Helical" evidence="7">
    <location>
        <begin position="235"/>
        <end position="255"/>
    </location>
</feature>
<evidence type="ECO:0000256" key="1">
    <source>
        <dbReference type="ARBA" id="ARBA00004651"/>
    </source>
</evidence>
<evidence type="ECO:0000259" key="8">
    <source>
        <dbReference type="PROSITE" id="PS50928"/>
    </source>
</evidence>
<dbReference type="PANTHER" id="PTHR30193:SF37">
    <property type="entry name" value="INNER MEMBRANE ABC TRANSPORTER PERMEASE PROTEIN YCJO"/>
    <property type="match status" value="1"/>
</dbReference>
<keyword evidence="3" id="KW-1003">Cell membrane</keyword>
<keyword evidence="4 7" id="KW-0812">Transmembrane</keyword>